<dbReference type="Proteomes" id="UP000199501">
    <property type="component" value="Unassembled WGS sequence"/>
</dbReference>
<evidence type="ECO:0000256" key="1">
    <source>
        <dbReference type="ARBA" id="ARBA00006432"/>
    </source>
</evidence>
<dbReference type="SUPFAM" id="SSF56801">
    <property type="entry name" value="Acetyl-CoA synthetase-like"/>
    <property type="match status" value="1"/>
</dbReference>
<dbReference type="Gene3D" id="3.40.50.12780">
    <property type="entry name" value="N-terminal domain of ligase-like"/>
    <property type="match status" value="1"/>
</dbReference>
<proteinExistence type="inferred from homology"/>
<sequence length="134" mass="14580">MLADGWLRTGDIGLVDGDDFLFIVDHKKDMPLRKGYNVYPPQLEELLNAHPDVLAAAVVGKPDPAAGELPVAFVVPRGPEVAAAALMAAVNERVAPCQRLREVRFVDKIPVSAAGRILKREPRDRLAADPNPLR</sequence>
<dbReference type="EMBL" id="FMZZ01000002">
    <property type="protein sequence ID" value="SDC41795.1"/>
    <property type="molecule type" value="Genomic_DNA"/>
</dbReference>
<dbReference type="InterPro" id="IPR042099">
    <property type="entry name" value="ANL_N_sf"/>
</dbReference>
<comment type="similarity">
    <text evidence="1">Belongs to the ATP-dependent AMP-binding enzyme family.</text>
</comment>
<dbReference type="STRING" id="1271860.SAMN05216174_10237"/>
<protein>
    <submittedName>
        <fullName evidence="4">Long-chain acyl-CoA synthetase</fullName>
    </submittedName>
</protein>
<dbReference type="PANTHER" id="PTHR24096">
    <property type="entry name" value="LONG-CHAIN-FATTY-ACID--COA LIGASE"/>
    <property type="match status" value="1"/>
</dbReference>
<dbReference type="AlphaFoldDB" id="A0A1G6LGB1"/>
<dbReference type="Pfam" id="PF13193">
    <property type="entry name" value="AMP-binding_C"/>
    <property type="match status" value="1"/>
</dbReference>
<accession>A0A1G6LGB1</accession>
<gene>
    <name evidence="4" type="ORF">SAMN05216174_10237</name>
</gene>
<dbReference type="InterPro" id="IPR045851">
    <property type="entry name" value="AMP-bd_C_sf"/>
</dbReference>
<evidence type="ECO:0000256" key="2">
    <source>
        <dbReference type="ARBA" id="ARBA00022598"/>
    </source>
</evidence>
<dbReference type="Gene3D" id="3.30.300.30">
    <property type="match status" value="1"/>
</dbReference>
<dbReference type="GO" id="GO:0016405">
    <property type="term" value="F:CoA-ligase activity"/>
    <property type="evidence" value="ECO:0007669"/>
    <property type="project" value="TreeGrafter"/>
</dbReference>
<feature type="domain" description="AMP-binding enzyme C-terminal" evidence="3">
    <location>
        <begin position="43"/>
        <end position="115"/>
    </location>
</feature>
<organism evidence="4 5">
    <name type="scientific">Actinokineospora iranica</name>
    <dbReference type="NCBI Taxonomy" id="1271860"/>
    <lineage>
        <taxon>Bacteria</taxon>
        <taxon>Bacillati</taxon>
        <taxon>Actinomycetota</taxon>
        <taxon>Actinomycetes</taxon>
        <taxon>Pseudonocardiales</taxon>
        <taxon>Pseudonocardiaceae</taxon>
        <taxon>Actinokineospora</taxon>
    </lineage>
</organism>
<dbReference type="InterPro" id="IPR025110">
    <property type="entry name" value="AMP-bd_C"/>
</dbReference>
<keyword evidence="5" id="KW-1185">Reference proteome</keyword>
<dbReference type="PANTHER" id="PTHR24096:SF149">
    <property type="entry name" value="AMP-BINDING DOMAIN-CONTAINING PROTEIN-RELATED"/>
    <property type="match status" value="1"/>
</dbReference>
<keyword evidence="2" id="KW-0436">Ligase</keyword>
<reference evidence="5" key="1">
    <citation type="submission" date="2016-10" db="EMBL/GenBank/DDBJ databases">
        <authorList>
            <person name="Varghese N."/>
            <person name="Submissions S."/>
        </authorList>
    </citation>
    <scope>NUCLEOTIDE SEQUENCE [LARGE SCALE GENOMIC DNA]</scope>
    <source>
        <strain evidence="5">IBRC-M 10403</strain>
    </source>
</reference>
<evidence type="ECO:0000313" key="5">
    <source>
        <dbReference type="Proteomes" id="UP000199501"/>
    </source>
</evidence>
<evidence type="ECO:0000259" key="3">
    <source>
        <dbReference type="Pfam" id="PF13193"/>
    </source>
</evidence>
<evidence type="ECO:0000313" key="4">
    <source>
        <dbReference type="EMBL" id="SDC41795.1"/>
    </source>
</evidence>
<name>A0A1G6LGB1_9PSEU</name>